<evidence type="ECO:0000256" key="7">
    <source>
        <dbReference type="ARBA" id="ARBA00022692"/>
    </source>
</evidence>
<dbReference type="GeneID" id="42307505"/>
<dbReference type="PROSITE" id="PS50885">
    <property type="entry name" value="HAMP"/>
    <property type="match status" value="1"/>
</dbReference>
<evidence type="ECO:0000313" key="18">
    <source>
        <dbReference type="Proteomes" id="UP000182836"/>
    </source>
</evidence>
<proteinExistence type="predicted"/>
<evidence type="ECO:0000256" key="10">
    <source>
        <dbReference type="ARBA" id="ARBA00022840"/>
    </source>
</evidence>
<dbReference type="InterPro" id="IPR036097">
    <property type="entry name" value="HisK_dim/P_sf"/>
</dbReference>
<evidence type="ECO:0000259" key="16">
    <source>
        <dbReference type="PROSITE" id="PS50885"/>
    </source>
</evidence>
<dbReference type="PANTHER" id="PTHR45528">
    <property type="entry name" value="SENSOR HISTIDINE KINASE CPXA"/>
    <property type="match status" value="1"/>
</dbReference>
<dbReference type="Pfam" id="PF00672">
    <property type="entry name" value="HAMP"/>
    <property type="match status" value="1"/>
</dbReference>
<dbReference type="Pfam" id="PF02518">
    <property type="entry name" value="HATPase_c"/>
    <property type="match status" value="1"/>
</dbReference>
<evidence type="ECO:0000256" key="11">
    <source>
        <dbReference type="ARBA" id="ARBA00022989"/>
    </source>
</evidence>
<keyword evidence="11 14" id="KW-1133">Transmembrane helix</keyword>
<dbReference type="InterPro" id="IPR050398">
    <property type="entry name" value="HssS/ArlS-like"/>
</dbReference>
<protein>
    <recommendedName>
        <fullName evidence="3">histidine kinase</fullName>
        <ecNumber evidence="3">2.7.13.3</ecNumber>
    </recommendedName>
</protein>
<dbReference type="Pfam" id="PF00512">
    <property type="entry name" value="HisKA"/>
    <property type="match status" value="1"/>
</dbReference>
<organism evidence="17 18">
    <name type="scientific">Aneurinibacillus migulanus</name>
    <name type="common">Bacillus migulanus</name>
    <dbReference type="NCBI Taxonomy" id="47500"/>
    <lineage>
        <taxon>Bacteria</taxon>
        <taxon>Bacillati</taxon>
        <taxon>Bacillota</taxon>
        <taxon>Bacilli</taxon>
        <taxon>Bacillales</taxon>
        <taxon>Paenibacillaceae</taxon>
        <taxon>Aneurinibacillus group</taxon>
        <taxon>Aneurinibacillus</taxon>
    </lineage>
</organism>
<dbReference type="Gene3D" id="6.10.340.10">
    <property type="match status" value="1"/>
</dbReference>
<dbReference type="SMART" id="SM00387">
    <property type="entry name" value="HATPase_c"/>
    <property type="match status" value="1"/>
</dbReference>
<feature type="domain" description="HAMP" evidence="16">
    <location>
        <begin position="228"/>
        <end position="280"/>
    </location>
</feature>
<keyword evidence="7 14" id="KW-0812">Transmembrane</keyword>
<dbReference type="Proteomes" id="UP000182836">
    <property type="component" value="Unassembled WGS sequence"/>
</dbReference>
<dbReference type="SMART" id="SM00388">
    <property type="entry name" value="HisKA"/>
    <property type="match status" value="1"/>
</dbReference>
<keyword evidence="10" id="KW-0067">ATP-binding</keyword>
<feature type="domain" description="Histidine kinase" evidence="15">
    <location>
        <begin position="295"/>
        <end position="506"/>
    </location>
</feature>
<feature type="transmembrane region" description="Helical" evidence="14">
    <location>
        <begin position="207"/>
        <end position="227"/>
    </location>
</feature>
<evidence type="ECO:0000256" key="14">
    <source>
        <dbReference type="SAM" id="Phobius"/>
    </source>
</evidence>
<dbReference type="RefSeq" id="WP_235496751.1">
    <property type="nucleotide sequence ID" value="NZ_LGUG01000004.1"/>
</dbReference>
<reference evidence="17 18" key="1">
    <citation type="submission" date="2016-10" db="EMBL/GenBank/DDBJ databases">
        <authorList>
            <person name="de Groot N.N."/>
        </authorList>
    </citation>
    <scope>NUCLEOTIDE SEQUENCE [LARGE SCALE GENOMIC DNA]</scope>
    <source>
        <strain evidence="17 18">DSM 2895</strain>
    </source>
</reference>
<name>A0A1G9BGW4_ANEMI</name>
<dbReference type="InterPro" id="IPR005467">
    <property type="entry name" value="His_kinase_dom"/>
</dbReference>
<dbReference type="PRINTS" id="PR00344">
    <property type="entry name" value="BCTRLSENSOR"/>
</dbReference>
<feature type="transmembrane region" description="Helical" evidence="14">
    <location>
        <begin position="48"/>
        <end position="71"/>
    </location>
</feature>
<dbReference type="GO" id="GO:0000155">
    <property type="term" value="F:phosphorelay sensor kinase activity"/>
    <property type="evidence" value="ECO:0007669"/>
    <property type="project" value="InterPro"/>
</dbReference>
<dbReference type="FunFam" id="1.10.287.130:FF:000001">
    <property type="entry name" value="Two-component sensor histidine kinase"/>
    <property type="match status" value="1"/>
</dbReference>
<gene>
    <name evidence="17" type="ORF">SAMN04487909_15213</name>
</gene>
<evidence type="ECO:0000256" key="2">
    <source>
        <dbReference type="ARBA" id="ARBA00004651"/>
    </source>
</evidence>
<dbReference type="SUPFAM" id="SSF55874">
    <property type="entry name" value="ATPase domain of HSP90 chaperone/DNA topoisomerase II/histidine kinase"/>
    <property type="match status" value="1"/>
</dbReference>
<comment type="catalytic activity">
    <reaction evidence="1">
        <text>ATP + protein L-histidine = ADP + protein N-phospho-L-histidine.</text>
        <dbReference type="EC" id="2.7.13.3"/>
    </reaction>
</comment>
<keyword evidence="6" id="KW-0808">Transferase</keyword>
<dbReference type="Gene3D" id="1.10.287.130">
    <property type="match status" value="1"/>
</dbReference>
<dbReference type="CDD" id="cd06225">
    <property type="entry name" value="HAMP"/>
    <property type="match status" value="1"/>
</dbReference>
<evidence type="ECO:0000259" key="15">
    <source>
        <dbReference type="PROSITE" id="PS50109"/>
    </source>
</evidence>
<accession>A0A1G9BGW4</accession>
<dbReference type="SUPFAM" id="SSF47384">
    <property type="entry name" value="Homodimeric domain of signal transducing histidine kinase"/>
    <property type="match status" value="1"/>
</dbReference>
<keyword evidence="13 14" id="KW-0472">Membrane</keyword>
<evidence type="ECO:0000256" key="1">
    <source>
        <dbReference type="ARBA" id="ARBA00000085"/>
    </source>
</evidence>
<evidence type="ECO:0000256" key="3">
    <source>
        <dbReference type="ARBA" id="ARBA00012438"/>
    </source>
</evidence>
<evidence type="ECO:0000256" key="12">
    <source>
        <dbReference type="ARBA" id="ARBA00023012"/>
    </source>
</evidence>
<evidence type="ECO:0000256" key="13">
    <source>
        <dbReference type="ARBA" id="ARBA00023136"/>
    </source>
</evidence>
<evidence type="ECO:0000256" key="4">
    <source>
        <dbReference type="ARBA" id="ARBA00022475"/>
    </source>
</evidence>
<dbReference type="AlphaFoldDB" id="A0A1G9BGW4"/>
<evidence type="ECO:0000256" key="8">
    <source>
        <dbReference type="ARBA" id="ARBA00022741"/>
    </source>
</evidence>
<comment type="subcellular location">
    <subcellularLocation>
        <location evidence="2">Cell membrane</location>
        <topology evidence="2">Multi-pass membrane protein</topology>
    </subcellularLocation>
</comment>
<dbReference type="PROSITE" id="PS50109">
    <property type="entry name" value="HIS_KIN"/>
    <property type="match status" value="1"/>
</dbReference>
<dbReference type="GO" id="GO:0005524">
    <property type="term" value="F:ATP binding"/>
    <property type="evidence" value="ECO:0007669"/>
    <property type="project" value="UniProtKB-KW"/>
</dbReference>
<keyword evidence="9 17" id="KW-0418">Kinase</keyword>
<dbReference type="InterPro" id="IPR036890">
    <property type="entry name" value="HATPase_C_sf"/>
</dbReference>
<dbReference type="InterPro" id="IPR003661">
    <property type="entry name" value="HisK_dim/P_dom"/>
</dbReference>
<keyword evidence="12" id="KW-0902">Two-component regulatory system</keyword>
<dbReference type="Gene3D" id="3.30.565.10">
    <property type="entry name" value="Histidine kinase-like ATPase, C-terminal domain"/>
    <property type="match status" value="1"/>
</dbReference>
<dbReference type="InterPro" id="IPR004358">
    <property type="entry name" value="Sig_transdc_His_kin-like_C"/>
</dbReference>
<sequence>MVIKKEVNHFGSHTLAKATEKILREALDKNFLQVGSSFEGKLMKYRTFLTTLVLFLFSFNLGILIISVTTFKDTVNRAEEKSLGEHYFITSALLKDFYAVESRGIDIEGSLGSLLQSYSYLFGDKKVKLALYKGNQLVYSNRQEIVLPSSFSEPPADGNRLVSMQESDGCTYVMVSGKLPVPYDFYTMIYLYDTTDAITAWKQTKNMLFFAGLILSSLLALGLLLLLNRIFKPLSQISQISRNIAAGAYETRLPISGHDELSEMAQSFNHMAEEIQCQMQQLATAAEQKQQFVDNLAHELRTPLTAIYGYAEYIQKIARTEEDKLFATNYIMSESRRLQNIAYHLLDLATLRENKIERSNVRMEQLIRGVEQVLSMKAAEQKIRITYEYRFETLFCNADLMHILLVNLIDNAMKACDPGGVIKLNADLEGEHKVISVQDNGKGMAEDHLVHITEAFYRVDSSRSRSGGGAGLGLTLCQQIAVNHGAELSFSSELGKGTTAKLTFTS</sequence>
<evidence type="ECO:0000256" key="9">
    <source>
        <dbReference type="ARBA" id="ARBA00022777"/>
    </source>
</evidence>
<dbReference type="GO" id="GO:0005886">
    <property type="term" value="C:plasma membrane"/>
    <property type="evidence" value="ECO:0007669"/>
    <property type="project" value="UniProtKB-SubCell"/>
</dbReference>
<evidence type="ECO:0000256" key="5">
    <source>
        <dbReference type="ARBA" id="ARBA00022553"/>
    </source>
</evidence>
<dbReference type="CDD" id="cd00075">
    <property type="entry name" value="HATPase"/>
    <property type="match status" value="1"/>
</dbReference>
<keyword evidence="4" id="KW-1003">Cell membrane</keyword>
<dbReference type="SUPFAM" id="SSF158472">
    <property type="entry name" value="HAMP domain-like"/>
    <property type="match status" value="1"/>
</dbReference>
<keyword evidence="8" id="KW-0547">Nucleotide-binding</keyword>
<keyword evidence="5" id="KW-0597">Phosphoprotein</keyword>
<dbReference type="InterPro" id="IPR003660">
    <property type="entry name" value="HAMP_dom"/>
</dbReference>
<dbReference type="EC" id="2.7.13.3" evidence="3"/>
<dbReference type="PANTHER" id="PTHR45528:SF1">
    <property type="entry name" value="SENSOR HISTIDINE KINASE CPXA"/>
    <property type="match status" value="1"/>
</dbReference>
<dbReference type="InterPro" id="IPR003594">
    <property type="entry name" value="HATPase_dom"/>
</dbReference>
<dbReference type="CDD" id="cd00082">
    <property type="entry name" value="HisKA"/>
    <property type="match status" value="1"/>
</dbReference>
<evidence type="ECO:0000313" key="17">
    <source>
        <dbReference type="EMBL" id="SDK38741.1"/>
    </source>
</evidence>
<dbReference type="SMART" id="SM00304">
    <property type="entry name" value="HAMP"/>
    <property type="match status" value="1"/>
</dbReference>
<dbReference type="EMBL" id="FNED01000052">
    <property type="protein sequence ID" value="SDK38741.1"/>
    <property type="molecule type" value="Genomic_DNA"/>
</dbReference>
<evidence type="ECO:0000256" key="6">
    <source>
        <dbReference type="ARBA" id="ARBA00022679"/>
    </source>
</evidence>